<reference evidence="2" key="1">
    <citation type="journal article" date="2023" name="G3 (Bethesda)">
        <title>Genome assembly and association tests identify interacting loci associated with vigor, precocity, and sex in interspecific pistachio rootstocks.</title>
        <authorList>
            <person name="Palmer W."/>
            <person name="Jacygrad E."/>
            <person name="Sagayaradj S."/>
            <person name="Cavanaugh K."/>
            <person name="Han R."/>
            <person name="Bertier L."/>
            <person name="Beede B."/>
            <person name="Kafkas S."/>
            <person name="Golino D."/>
            <person name="Preece J."/>
            <person name="Michelmore R."/>
        </authorList>
    </citation>
    <scope>NUCLEOTIDE SEQUENCE [LARGE SCALE GENOMIC DNA]</scope>
</reference>
<proteinExistence type="predicted"/>
<evidence type="ECO:0000313" key="1">
    <source>
        <dbReference type="EMBL" id="KAJ0045043.1"/>
    </source>
</evidence>
<dbReference type="EMBL" id="CM047738">
    <property type="protein sequence ID" value="KAJ0045043.1"/>
    <property type="molecule type" value="Genomic_DNA"/>
</dbReference>
<comment type="caution">
    <text evidence="1">The sequence shown here is derived from an EMBL/GenBank/DDBJ whole genome shotgun (WGS) entry which is preliminary data.</text>
</comment>
<name>A0ACC0Z534_9ROSI</name>
<protein>
    <submittedName>
        <fullName evidence="1">Uncharacterized protein</fullName>
    </submittedName>
</protein>
<dbReference type="Proteomes" id="UP001163603">
    <property type="component" value="Chromosome 3"/>
</dbReference>
<evidence type="ECO:0000313" key="2">
    <source>
        <dbReference type="Proteomes" id="UP001163603"/>
    </source>
</evidence>
<gene>
    <name evidence="1" type="ORF">Pint_04862</name>
</gene>
<organism evidence="1 2">
    <name type="scientific">Pistacia integerrima</name>
    <dbReference type="NCBI Taxonomy" id="434235"/>
    <lineage>
        <taxon>Eukaryota</taxon>
        <taxon>Viridiplantae</taxon>
        <taxon>Streptophyta</taxon>
        <taxon>Embryophyta</taxon>
        <taxon>Tracheophyta</taxon>
        <taxon>Spermatophyta</taxon>
        <taxon>Magnoliopsida</taxon>
        <taxon>eudicotyledons</taxon>
        <taxon>Gunneridae</taxon>
        <taxon>Pentapetalae</taxon>
        <taxon>rosids</taxon>
        <taxon>malvids</taxon>
        <taxon>Sapindales</taxon>
        <taxon>Anacardiaceae</taxon>
        <taxon>Pistacia</taxon>
    </lineage>
</organism>
<sequence>MELKMPSGDDKSFFKKGSLVEVKSNSDGFQGVWYVAKVLEPPKPRLPPSPPNKRTKNVGVLHVEYQTLLSDDDSGKALTENIKSSFVRPLPPNDEHDLQVNDFVDAMHLDGWWVGVLVEINQESKIHSVYFENPPELLHFKRHELRAHWDWEEGKWIRPQKQEAEIISRALRRFKYEKKSPCSGTANPEETDIMANSKKLKSIAKKKGRPRCLKRRRGERQKTLAKGQKCDGSSDTVDVLFIKDYDSIDAESPISTGEFKRTKLDGARDDVDKLVLKYHEIDDGLSTENMEESKVKKHDGAGSYVKKFAFKDHAIDAESAKKAGDSEGTKNDGAGGDADNMVLKYPVIIDAESLTNTAESKDEKCDGAGVAVNKMNLQDCASSGVESSKITGESKGSKDASAEQAANISDTGCSTREAEMAIVQLTGDVDTAAKPISMWFDELCNRKIVIDSRFLCGRTVYQNQRYKAEGKLIEIVKESTANDSVSDRVRDEHQCFPGMEPSSMRKTFIESVEVLETMPQKPHFHPLKRCKEMFRDGLAFGYMITFAKVVKRTSELQVNDPKSIFDSISETLQDLELHGFDVQPIRNRLTELQLMKDRQEQLQEVSKEFEHQILERTHEQMKINAEFAEVVEGMKLLEEKKRKIMLLMQENDSKITELKTDLEVCNQDIQNAQLDFESLAAAPW</sequence>
<keyword evidence="2" id="KW-1185">Reference proteome</keyword>
<accession>A0ACC0Z534</accession>